<accession>A0ABP9IP53</accession>
<name>A0ABP9IP53_9ACTN</name>
<dbReference type="InterPro" id="IPR022357">
    <property type="entry name" value="MIP_CS"/>
</dbReference>
<dbReference type="PRINTS" id="PR00783">
    <property type="entry name" value="MINTRINSICP"/>
</dbReference>
<dbReference type="PANTHER" id="PTHR45724">
    <property type="entry name" value="AQUAPORIN NIP2-1"/>
    <property type="match status" value="1"/>
</dbReference>
<evidence type="ECO:0000256" key="7">
    <source>
        <dbReference type="SAM" id="MobiDB-lite"/>
    </source>
</evidence>
<reference evidence="10" key="1">
    <citation type="journal article" date="2019" name="Int. J. Syst. Evol. Microbiol.">
        <title>The Global Catalogue of Microorganisms (GCM) 10K type strain sequencing project: providing services to taxonomists for standard genome sequencing and annotation.</title>
        <authorList>
            <consortium name="The Broad Institute Genomics Platform"/>
            <consortium name="The Broad Institute Genome Sequencing Center for Infectious Disease"/>
            <person name="Wu L."/>
            <person name="Ma J."/>
        </authorList>
    </citation>
    <scope>NUCLEOTIDE SEQUENCE [LARGE SCALE GENOMIC DNA]</scope>
    <source>
        <strain evidence="10">JCM 18409</strain>
    </source>
</reference>
<evidence type="ECO:0000256" key="2">
    <source>
        <dbReference type="ARBA" id="ARBA00022448"/>
    </source>
</evidence>
<keyword evidence="5 8" id="KW-0472">Membrane</keyword>
<evidence type="ECO:0000313" key="9">
    <source>
        <dbReference type="EMBL" id="GAA5004778.1"/>
    </source>
</evidence>
<evidence type="ECO:0000256" key="8">
    <source>
        <dbReference type="SAM" id="Phobius"/>
    </source>
</evidence>
<protein>
    <recommendedName>
        <fullName evidence="11">Glycerol uptake facilitator protein/aquaporin Z</fullName>
    </recommendedName>
</protein>
<dbReference type="SUPFAM" id="SSF81338">
    <property type="entry name" value="Aquaporin-like"/>
    <property type="match status" value="1"/>
</dbReference>
<dbReference type="InterPro" id="IPR034294">
    <property type="entry name" value="Aquaporin_transptr"/>
</dbReference>
<keyword evidence="4 8" id="KW-1133">Transmembrane helix</keyword>
<evidence type="ECO:0000313" key="10">
    <source>
        <dbReference type="Proteomes" id="UP001501759"/>
    </source>
</evidence>
<comment type="similarity">
    <text evidence="6">Belongs to the MIP/aquaporin (TC 1.A.8) family.</text>
</comment>
<gene>
    <name evidence="9" type="ORF">GCM10023335_21210</name>
</gene>
<evidence type="ECO:0000256" key="6">
    <source>
        <dbReference type="RuleBase" id="RU000477"/>
    </source>
</evidence>
<feature type="transmembrane region" description="Helical" evidence="8">
    <location>
        <begin position="154"/>
        <end position="179"/>
    </location>
</feature>
<evidence type="ECO:0000256" key="5">
    <source>
        <dbReference type="ARBA" id="ARBA00023136"/>
    </source>
</evidence>
<dbReference type="Pfam" id="PF00230">
    <property type="entry name" value="MIP"/>
    <property type="match status" value="1"/>
</dbReference>
<feature type="region of interest" description="Disordered" evidence="7">
    <location>
        <begin position="256"/>
        <end position="292"/>
    </location>
</feature>
<comment type="caution">
    <text evidence="9">The sequence shown here is derived from an EMBL/GenBank/DDBJ whole genome shotgun (WGS) entry which is preliminary data.</text>
</comment>
<keyword evidence="3 6" id="KW-0812">Transmembrane</keyword>
<dbReference type="PANTHER" id="PTHR45724:SF13">
    <property type="entry name" value="AQUAPORIN NIP1-1-RELATED"/>
    <property type="match status" value="1"/>
</dbReference>
<feature type="transmembrane region" description="Helical" evidence="8">
    <location>
        <begin position="62"/>
        <end position="84"/>
    </location>
</feature>
<evidence type="ECO:0000256" key="4">
    <source>
        <dbReference type="ARBA" id="ARBA00022989"/>
    </source>
</evidence>
<sequence>MTRRPAHDLPEITVGTRPSVAQRLSLARAADEFVLATVMLFIAVTAVRWLRDPDSALYVADLDVAIAVIGAFSGAVLTALILTAPGRRSGGHMNPAVTVSLWLMGAFPGRRVLPYVLAQLAGSAAGSGLARLVWGRPVALPSVGYAAIRPAPNWQPVSVFLAEAGGMAAIVLVVGFVVARSHGTRLLPYAVGLSVALVIALLGTRSGGSVNPARQLGPAVLAGQTEDLWIYLVAPVLGAALGARLDRLLGRRRPPVRVARAEGSPSPASAGSSAPDLAQGHAPHQKQTSAPG</sequence>
<feature type="transmembrane region" description="Helical" evidence="8">
    <location>
        <begin position="186"/>
        <end position="208"/>
    </location>
</feature>
<feature type="compositionally biased region" description="Low complexity" evidence="7">
    <location>
        <begin position="256"/>
        <end position="275"/>
    </location>
</feature>
<dbReference type="Proteomes" id="UP001501759">
    <property type="component" value="Unassembled WGS sequence"/>
</dbReference>
<dbReference type="PROSITE" id="PS00221">
    <property type="entry name" value="MIP"/>
    <property type="match status" value="1"/>
</dbReference>
<keyword evidence="10" id="KW-1185">Reference proteome</keyword>
<evidence type="ECO:0000256" key="1">
    <source>
        <dbReference type="ARBA" id="ARBA00004141"/>
    </source>
</evidence>
<keyword evidence="2 6" id="KW-0813">Transport</keyword>
<dbReference type="EMBL" id="BAABKB010000004">
    <property type="protein sequence ID" value="GAA5004778.1"/>
    <property type="molecule type" value="Genomic_DNA"/>
</dbReference>
<organism evidence="9 10">
    <name type="scientific">Streptomyces siamensis</name>
    <dbReference type="NCBI Taxonomy" id="1274986"/>
    <lineage>
        <taxon>Bacteria</taxon>
        <taxon>Bacillati</taxon>
        <taxon>Actinomycetota</taxon>
        <taxon>Actinomycetes</taxon>
        <taxon>Kitasatosporales</taxon>
        <taxon>Streptomycetaceae</taxon>
        <taxon>Streptomyces</taxon>
    </lineage>
</organism>
<feature type="transmembrane region" description="Helical" evidence="8">
    <location>
        <begin position="112"/>
        <end position="134"/>
    </location>
</feature>
<dbReference type="InterPro" id="IPR000425">
    <property type="entry name" value="MIP"/>
</dbReference>
<dbReference type="InterPro" id="IPR023271">
    <property type="entry name" value="Aquaporin-like"/>
</dbReference>
<proteinExistence type="inferred from homology"/>
<feature type="transmembrane region" description="Helical" evidence="8">
    <location>
        <begin position="33"/>
        <end position="50"/>
    </location>
</feature>
<dbReference type="Gene3D" id="1.20.1080.10">
    <property type="entry name" value="Glycerol uptake facilitator protein"/>
    <property type="match status" value="1"/>
</dbReference>
<evidence type="ECO:0000256" key="3">
    <source>
        <dbReference type="ARBA" id="ARBA00022692"/>
    </source>
</evidence>
<evidence type="ECO:0008006" key="11">
    <source>
        <dbReference type="Google" id="ProtNLM"/>
    </source>
</evidence>
<comment type="subcellular location">
    <subcellularLocation>
        <location evidence="1">Membrane</location>
        <topology evidence="1">Multi-pass membrane protein</topology>
    </subcellularLocation>
</comment>
<feature type="transmembrane region" description="Helical" evidence="8">
    <location>
        <begin position="228"/>
        <end position="245"/>
    </location>
</feature>